<sequence precursor="true">MRFRSGTITVSLAAVFAVLWLMWPSTINPVYWDEPEAPAMTGPLAPNTALGSAQFYDLGASGTAHSVALGENGEIYSGNASGKIVRIESPGMTPTVIAELDDLPISGLAWIGSSTLGATTSDGLFAVNVISGDATRVSVGVPGYPFGFANDLAITRQGEIYFTDSSVLHDEGTPDGDHVLDMLENRPHGALYVWDPRTHQTRLAADRLYYPNGIALASDGLSIYVSETFRYRILRHWIDGPRRGETEVFAGNLPGLPDGLATDNSGHLFVALPAGRSSALRTIRTRPWLARIVSRLPAWARPDGGSARPFIAVLDEQNAEIIASFHDPENRLCHVSNMVLTEDQDLWFGSSDCSYIAWLPQAAVQAGLQAPGTTGFVAGD</sequence>
<proteinExistence type="predicted"/>
<dbReference type="Gene3D" id="2.120.10.30">
    <property type="entry name" value="TolB, C-terminal domain"/>
    <property type="match status" value="1"/>
</dbReference>
<accession>Q0ALX2</accession>
<dbReference type="KEGG" id="mmr:Mmar10_2429"/>
<dbReference type="InterPro" id="IPR013658">
    <property type="entry name" value="SGL"/>
</dbReference>
<evidence type="ECO:0000259" key="1">
    <source>
        <dbReference type="Pfam" id="PF08450"/>
    </source>
</evidence>
<name>Q0ALX2_MARMM</name>
<dbReference type="EC" id="3.1.1.17" evidence="2"/>
<dbReference type="SUPFAM" id="SSF63829">
    <property type="entry name" value="Calcium-dependent phosphotriesterase"/>
    <property type="match status" value="1"/>
</dbReference>
<dbReference type="InterPro" id="IPR011042">
    <property type="entry name" value="6-blade_b-propeller_TolB-like"/>
</dbReference>
<dbReference type="STRING" id="394221.Mmar10_2429"/>
<gene>
    <name evidence="2" type="ordered locus">Mmar10_2429</name>
</gene>
<keyword evidence="3" id="KW-1185">Reference proteome</keyword>
<dbReference type="EMBL" id="CP000449">
    <property type="protein sequence ID" value="ABI66721.1"/>
    <property type="molecule type" value="Genomic_DNA"/>
</dbReference>
<dbReference type="GO" id="GO:0004341">
    <property type="term" value="F:gluconolactonase activity"/>
    <property type="evidence" value="ECO:0007669"/>
    <property type="project" value="UniProtKB-EC"/>
</dbReference>
<dbReference type="Pfam" id="PF20067">
    <property type="entry name" value="SSL_N"/>
    <property type="match status" value="1"/>
</dbReference>
<dbReference type="Proteomes" id="UP000001964">
    <property type="component" value="Chromosome"/>
</dbReference>
<keyword evidence="2" id="KW-0378">Hydrolase</keyword>
<dbReference type="PANTHER" id="PTHR10426">
    <property type="entry name" value="STRICTOSIDINE SYNTHASE-RELATED"/>
    <property type="match status" value="1"/>
</dbReference>
<evidence type="ECO:0000313" key="3">
    <source>
        <dbReference type="Proteomes" id="UP000001964"/>
    </source>
</evidence>
<reference evidence="2 3" key="1">
    <citation type="submission" date="2006-08" db="EMBL/GenBank/DDBJ databases">
        <title>Complete sequence of Maricaulis maris MCS10.</title>
        <authorList>
            <consortium name="US DOE Joint Genome Institute"/>
            <person name="Copeland A."/>
            <person name="Lucas S."/>
            <person name="Lapidus A."/>
            <person name="Barry K."/>
            <person name="Detter J.C."/>
            <person name="Glavina del Rio T."/>
            <person name="Hammon N."/>
            <person name="Israni S."/>
            <person name="Dalin E."/>
            <person name="Tice H."/>
            <person name="Pitluck S."/>
            <person name="Saunders E."/>
            <person name="Brettin T."/>
            <person name="Bruce D."/>
            <person name="Han C."/>
            <person name="Tapia R."/>
            <person name="Gilna P."/>
            <person name="Schmutz J."/>
            <person name="Larimer F."/>
            <person name="Land M."/>
            <person name="Hauser L."/>
            <person name="Kyrpides N."/>
            <person name="Mikhailova N."/>
            <person name="Viollier P."/>
            <person name="Stephens C."/>
            <person name="Richardson P."/>
        </authorList>
    </citation>
    <scope>NUCLEOTIDE SEQUENCE [LARGE SCALE GENOMIC DNA]</scope>
    <source>
        <strain evidence="2 3">MCS10</strain>
    </source>
</reference>
<organism evidence="2 3">
    <name type="scientific">Maricaulis maris (strain MCS10)</name>
    <name type="common">Caulobacter maris</name>
    <dbReference type="NCBI Taxonomy" id="394221"/>
    <lineage>
        <taxon>Bacteria</taxon>
        <taxon>Pseudomonadati</taxon>
        <taxon>Pseudomonadota</taxon>
        <taxon>Alphaproteobacteria</taxon>
        <taxon>Maricaulales</taxon>
        <taxon>Maricaulaceae</taxon>
        <taxon>Maricaulis</taxon>
    </lineage>
</organism>
<protein>
    <submittedName>
        <fullName evidence="2">Gluconolactonase</fullName>
        <ecNumber evidence="2">3.1.1.17</ecNumber>
    </submittedName>
</protein>
<dbReference type="Pfam" id="PF08450">
    <property type="entry name" value="SGL"/>
    <property type="match status" value="1"/>
</dbReference>
<evidence type="ECO:0000313" key="2">
    <source>
        <dbReference type="EMBL" id="ABI66721.1"/>
    </source>
</evidence>
<dbReference type="eggNOG" id="COG3386">
    <property type="taxonomic scope" value="Bacteria"/>
</dbReference>
<dbReference type="HOGENOM" id="CLU_023267_0_1_5"/>
<dbReference type="AlphaFoldDB" id="Q0ALX2"/>
<dbReference type="PANTHER" id="PTHR10426:SF88">
    <property type="entry name" value="ADIPOCYTE PLASMA MEMBRANE-ASSOCIATED PROTEIN HEMOMUCIN-RELATED"/>
    <property type="match status" value="1"/>
</dbReference>
<dbReference type="OrthoDB" id="9775406at2"/>
<feature type="domain" description="SMP-30/Gluconolactonase/LRE-like region" evidence="1">
    <location>
        <begin position="104"/>
        <end position="275"/>
    </location>
</feature>